<dbReference type="InterPro" id="IPR058452">
    <property type="entry name" value="DUF8139"/>
</dbReference>
<comment type="caution">
    <text evidence="2">The sequence shown here is derived from an EMBL/GenBank/DDBJ whole genome shotgun (WGS) entry which is preliminary data.</text>
</comment>
<dbReference type="EMBL" id="AOIK01000043">
    <property type="protein sequence ID" value="ELY83651.1"/>
    <property type="molecule type" value="Genomic_DNA"/>
</dbReference>
<reference evidence="2 3" key="1">
    <citation type="journal article" date="2014" name="PLoS Genet.">
        <title>Phylogenetically driven sequencing of extremely halophilic archaea reveals strategies for static and dynamic osmo-response.</title>
        <authorList>
            <person name="Becker E.A."/>
            <person name="Seitzer P.M."/>
            <person name="Tritt A."/>
            <person name="Larsen D."/>
            <person name="Krusor M."/>
            <person name="Yao A.I."/>
            <person name="Wu D."/>
            <person name="Madern D."/>
            <person name="Eisen J.A."/>
            <person name="Darling A.E."/>
            <person name="Facciotti M.T."/>
        </authorList>
    </citation>
    <scope>NUCLEOTIDE SEQUENCE [LARGE SCALE GENOMIC DNA]</scope>
    <source>
        <strain evidence="2 3">JCM 12890</strain>
    </source>
</reference>
<evidence type="ECO:0000313" key="2">
    <source>
        <dbReference type="EMBL" id="ELY83651.1"/>
    </source>
</evidence>
<dbReference type="Pfam" id="PF26460">
    <property type="entry name" value="DUF8139"/>
    <property type="match status" value="1"/>
</dbReference>
<keyword evidence="3" id="KW-1185">Reference proteome</keyword>
<dbReference type="RefSeq" id="WP_007110795.1">
    <property type="nucleotide sequence ID" value="NZ_AOIK01000043.1"/>
</dbReference>
<organism evidence="2 3">
    <name type="scientific">Natrinema altunense (strain JCM 12890 / CGMCC 1.3731 / AJ2)</name>
    <dbReference type="NCBI Taxonomy" id="1227494"/>
    <lineage>
        <taxon>Archaea</taxon>
        <taxon>Methanobacteriati</taxon>
        <taxon>Methanobacteriota</taxon>
        <taxon>Stenosarchaea group</taxon>
        <taxon>Halobacteria</taxon>
        <taxon>Halobacteriales</taxon>
        <taxon>Natrialbaceae</taxon>
        <taxon>Natrinema</taxon>
    </lineage>
</organism>
<name>L9ZCB8_NATA2</name>
<evidence type="ECO:0000259" key="1">
    <source>
        <dbReference type="Pfam" id="PF26460"/>
    </source>
</evidence>
<proteinExistence type="predicted"/>
<accession>L9ZCB8</accession>
<protein>
    <recommendedName>
        <fullName evidence="1">DUF8139 domain-containing protein</fullName>
    </recommendedName>
</protein>
<evidence type="ECO:0000313" key="3">
    <source>
        <dbReference type="Proteomes" id="UP000011511"/>
    </source>
</evidence>
<sequence>MAEFEVGDKVRIDIPDETDPDYAEFHGKHGKIVSTLEDNLSGLTGEPEHDKIYRVELEDGRTVDLRHHDLRPPIE</sequence>
<gene>
    <name evidence="2" type="ORF">C485_17902</name>
</gene>
<dbReference type="AlphaFoldDB" id="L9ZCB8"/>
<feature type="domain" description="DUF8139" evidence="1">
    <location>
        <begin position="1"/>
        <end position="74"/>
    </location>
</feature>
<dbReference type="Proteomes" id="UP000011511">
    <property type="component" value="Unassembled WGS sequence"/>
</dbReference>